<organism evidence="3 4">
    <name type="scientific">Streptomonospora arabica</name>
    <dbReference type="NCBI Taxonomy" id="412417"/>
    <lineage>
        <taxon>Bacteria</taxon>
        <taxon>Bacillati</taxon>
        <taxon>Actinomycetota</taxon>
        <taxon>Actinomycetes</taxon>
        <taxon>Streptosporangiales</taxon>
        <taxon>Nocardiopsidaceae</taxon>
        <taxon>Streptomonospora</taxon>
    </lineage>
</organism>
<evidence type="ECO:0000313" key="4">
    <source>
        <dbReference type="Proteomes" id="UP001595858"/>
    </source>
</evidence>
<proteinExistence type="predicted"/>
<evidence type="ECO:0000313" key="3">
    <source>
        <dbReference type="EMBL" id="MFC4869747.1"/>
    </source>
</evidence>
<protein>
    <recommendedName>
        <fullName evidence="5">Lipoprotein</fullName>
    </recommendedName>
</protein>
<keyword evidence="4" id="KW-1185">Reference proteome</keyword>
<dbReference type="Proteomes" id="UP001595858">
    <property type="component" value="Unassembled WGS sequence"/>
</dbReference>
<feature type="region of interest" description="Disordered" evidence="1">
    <location>
        <begin position="18"/>
        <end position="99"/>
    </location>
</feature>
<dbReference type="PROSITE" id="PS51257">
    <property type="entry name" value="PROKAR_LIPOPROTEIN"/>
    <property type="match status" value="1"/>
</dbReference>
<dbReference type="EMBL" id="JBHSIY010000029">
    <property type="protein sequence ID" value="MFC4869747.1"/>
    <property type="molecule type" value="Genomic_DNA"/>
</dbReference>
<gene>
    <name evidence="3" type="ORF">ACFPCZ_24215</name>
</gene>
<keyword evidence="2" id="KW-0732">Signal</keyword>
<evidence type="ECO:0000256" key="2">
    <source>
        <dbReference type="SAM" id="SignalP"/>
    </source>
</evidence>
<feature type="chain" id="PRO_5045141895" description="Lipoprotein" evidence="2">
    <location>
        <begin position="19"/>
        <end position="110"/>
    </location>
</feature>
<accession>A0ABV9STT7</accession>
<feature type="signal peptide" evidence="2">
    <location>
        <begin position="1"/>
        <end position="18"/>
    </location>
</feature>
<evidence type="ECO:0008006" key="5">
    <source>
        <dbReference type="Google" id="ProtNLM"/>
    </source>
</evidence>
<feature type="compositionally biased region" description="Pro residues" evidence="1">
    <location>
        <begin position="75"/>
        <end position="88"/>
    </location>
</feature>
<evidence type="ECO:0000256" key="1">
    <source>
        <dbReference type="SAM" id="MobiDB-lite"/>
    </source>
</evidence>
<sequence length="110" mass="11341">MRALLAFTVLALSVGCSAPEGPAVPAARIAPLSGPSPSPPAPDTDAPEWDRSASARMSAPLLETEPAPDSDGDPPAGPGDPFYRPPGLDPCEPNAYGFEDNDACLRQHGY</sequence>
<dbReference type="RefSeq" id="WP_344140895.1">
    <property type="nucleotide sequence ID" value="NZ_BAAAQI010000002.1"/>
</dbReference>
<comment type="caution">
    <text evidence="3">The sequence shown here is derived from an EMBL/GenBank/DDBJ whole genome shotgun (WGS) entry which is preliminary data.</text>
</comment>
<name>A0ABV9STT7_9ACTN</name>
<reference evidence="4" key="1">
    <citation type="journal article" date="2019" name="Int. J. Syst. Evol. Microbiol.">
        <title>The Global Catalogue of Microorganisms (GCM) 10K type strain sequencing project: providing services to taxonomists for standard genome sequencing and annotation.</title>
        <authorList>
            <consortium name="The Broad Institute Genomics Platform"/>
            <consortium name="The Broad Institute Genome Sequencing Center for Infectious Disease"/>
            <person name="Wu L."/>
            <person name="Ma J."/>
        </authorList>
    </citation>
    <scope>NUCLEOTIDE SEQUENCE [LARGE SCALE GENOMIC DNA]</scope>
    <source>
        <strain evidence="4">CGMCC 4.7304</strain>
    </source>
</reference>